<comment type="caution">
    <text evidence="1">The sequence shown here is derived from an EMBL/GenBank/DDBJ whole genome shotgun (WGS) entry which is preliminary data.</text>
</comment>
<dbReference type="Gene3D" id="3.30.559.30">
    <property type="entry name" value="Nonribosomal peptide synthetase, condensation domain"/>
    <property type="match status" value="1"/>
</dbReference>
<accession>A0A7Y8FJA7</accession>
<dbReference type="EMBL" id="JACARF010000189">
    <property type="protein sequence ID" value="NWE80461.1"/>
    <property type="molecule type" value="Genomic_DNA"/>
</dbReference>
<feature type="non-terminal residue" evidence="1">
    <location>
        <position position="104"/>
    </location>
</feature>
<evidence type="ECO:0000313" key="2">
    <source>
        <dbReference type="Proteomes" id="UP000537188"/>
    </source>
</evidence>
<protein>
    <submittedName>
        <fullName evidence="1">Non-ribosomal peptide synthetase</fullName>
    </submittedName>
</protein>
<dbReference type="Proteomes" id="UP000537188">
    <property type="component" value="Unassembled WGS sequence"/>
</dbReference>
<dbReference type="SUPFAM" id="SSF56801">
    <property type="entry name" value="Acetyl-CoA synthetase-like"/>
    <property type="match status" value="1"/>
</dbReference>
<dbReference type="AlphaFoldDB" id="A0A7Y8FJA7"/>
<organism evidence="1 2">
    <name type="scientific">Pseudomonas yamanorum</name>
    <dbReference type="NCBI Taxonomy" id="515393"/>
    <lineage>
        <taxon>Bacteria</taxon>
        <taxon>Pseudomonadati</taxon>
        <taxon>Pseudomonadota</taxon>
        <taxon>Gammaproteobacteria</taxon>
        <taxon>Pseudomonadales</taxon>
        <taxon>Pseudomonadaceae</taxon>
        <taxon>Pseudomonas</taxon>
    </lineage>
</organism>
<evidence type="ECO:0000313" key="1">
    <source>
        <dbReference type="EMBL" id="NWE80461.1"/>
    </source>
</evidence>
<name>A0A7Y8FJA7_9PSED</name>
<feature type="non-terminal residue" evidence="1">
    <location>
        <position position="1"/>
    </location>
</feature>
<gene>
    <name evidence="1" type="ORF">HX828_33355</name>
</gene>
<sequence>NYPLCLNVDDLGDDFMLTTQAVEQISAPRVGSYMQAALESLVEALEHRPQAALNSLSIMPDDEREQLLVGFNDTALEYPQAQTVHGLFEAQVERTPEALAVVHG</sequence>
<reference evidence="1 2" key="1">
    <citation type="submission" date="2020-04" db="EMBL/GenBank/DDBJ databases">
        <title>Molecular characterization of pseudomonads from Agaricus bisporus reveal novel blotch 2 pathogens in Western Europe.</title>
        <authorList>
            <person name="Taparia T."/>
            <person name="Krijger M."/>
            <person name="Haynes E."/>
            <person name="Elpinstone J.G."/>
            <person name="Noble R."/>
            <person name="Van Der Wolf J."/>
        </authorList>
    </citation>
    <scope>NUCLEOTIDE SEQUENCE [LARGE SCALE GENOMIC DNA]</scope>
    <source>
        <strain evidence="1 2">IPO3781</strain>
    </source>
</reference>
<proteinExistence type="predicted"/>